<keyword evidence="2" id="KW-1185">Reference proteome</keyword>
<evidence type="ECO:0000313" key="2">
    <source>
        <dbReference type="Proteomes" id="UP000613582"/>
    </source>
</evidence>
<name>A0A8J2Y5X5_9PROT</name>
<accession>A0A8J2Y5X5</accession>
<comment type="caution">
    <text evidence="1">The sequence shown here is derived from an EMBL/GenBank/DDBJ whole genome shotgun (WGS) entry which is preliminary data.</text>
</comment>
<protein>
    <submittedName>
        <fullName evidence="1">Uncharacterized protein</fullName>
    </submittedName>
</protein>
<organism evidence="1 2">
    <name type="scientific">Aquisalinus flavus</name>
    <dbReference type="NCBI Taxonomy" id="1526572"/>
    <lineage>
        <taxon>Bacteria</taxon>
        <taxon>Pseudomonadati</taxon>
        <taxon>Pseudomonadota</taxon>
        <taxon>Alphaproteobacteria</taxon>
        <taxon>Parvularculales</taxon>
        <taxon>Parvularculaceae</taxon>
        <taxon>Aquisalinus</taxon>
    </lineage>
</organism>
<dbReference type="EMBL" id="BMGH01000001">
    <property type="protein sequence ID" value="GGD02835.1"/>
    <property type="molecule type" value="Genomic_DNA"/>
</dbReference>
<dbReference type="Proteomes" id="UP000613582">
    <property type="component" value="Unassembled WGS sequence"/>
</dbReference>
<reference evidence="1" key="1">
    <citation type="journal article" date="2014" name="Int. J. Syst. Evol. Microbiol.">
        <title>Complete genome sequence of Corynebacterium casei LMG S-19264T (=DSM 44701T), isolated from a smear-ripened cheese.</title>
        <authorList>
            <consortium name="US DOE Joint Genome Institute (JGI-PGF)"/>
            <person name="Walter F."/>
            <person name="Albersmeier A."/>
            <person name="Kalinowski J."/>
            <person name="Ruckert C."/>
        </authorList>
    </citation>
    <scope>NUCLEOTIDE SEQUENCE</scope>
    <source>
        <strain evidence="1">CGMCC 1.12921</strain>
    </source>
</reference>
<sequence length="91" mass="10241">MAQHRRIEQVAGIIAGKGTRRPVGPLQAGCEADDQHFDSLVTLGRAERRNRAVEPIRMSRLILAPERDEARAKRAIGYRLGWYYLCAGSHE</sequence>
<proteinExistence type="predicted"/>
<reference evidence="1" key="2">
    <citation type="submission" date="2020-09" db="EMBL/GenBank/DDBJ databases">
        <authorList>
            <person name="Sun Q."/>
            <person name="Zhou Y."/>
        </authorList>
    </citation>
    <scope>NUCLEOTIDE SEQUENCE</scope>
    <source>
        <strain evidence="1">CGMCC 1.12921</strain>
    </source>
</reference>
<gene>
    <name evidence="1" type="ORF">GCM10011342_09780</name>
</gene>
<evidence type="ECO:0000313" key="1">
    <source>
        <dbReference type="EMBL" id="GGD02835.1"/>
    </source>
</evidence>
<dbReference type="AlphaFoldDB" id="A0A8J2Y5X5"/>